<evidence type="ECO:0000313" key="6">
    <source>
        <dbReference type="EMBL" id="SIY20747.1"/>
    </source>
</evidence>
<dbReference type="Proteomes" id="UP000188006">
    <property type="component" value="Unassembled WGS sequence"/>
</dbReference>
<dbReference type="EMBL" id="CWXZ01000152">
    <property type="protein sequence ID" value="CSL01233.1"/>
    <property type="molecule type" value="Genomic_DNA"/>
</dbReference>
<dbReference type="Proteomes" id="UP000194501">
    <property type="component" value="Chromosome"/>
</dbReference>
<dbReference type="RefSeq" id="WP_014334020.1">
    <property type="nucleotide sequence ID" value="NZ_CATNNK010000141.1"/>
</dbReference>
<comment type="similarity">
    <text evidence="1">Belongs to the RelE toxin family.</text>
</comment>
<name>A0A0I5UKJ4_SHISO</name>
<evidence type="ECO:0000313" key="13">
    <source>
        <dbReference type="Proteomes" id="UP000187717"/>
    </source>
</evidence>
<dbReference type="Gene3D" id="3.30.2310.20">
    <property type="entry name" value="RelE-like"/>
    <property type="match status" value="1"/>
</dbReference>
<evidence type="ECO:0000313" key="16">
    <source>
        <dbReference type="Proteomes" id="UP000251393"/>
    </source>
</evidence>
<accession>A0A0I5UKJ4</accession>
<dbReference type="Pfam" id="PF05016">
    <property type="entry name" value="ParE_toxin"/>
    <property type="match status" value="1"/>
</dbReference>
<organism evidence="8 14">
    <name type="scientific">Shigella sonnei</name>
    <dbReference type="NCBI Taxonomy" id="624"/>
    <lineage>
        <taxon>Bacteria</taxon>
        <taxon>Pseudomonadati</taxon>
        <taxon>Pseudomonadota</taxon>
        <taxon>Gammaproteobacteria</taxon>
        <taxon>Enterobacterales</taxon>
        <taxon>Enterobacteriaceae</taxon>
        <taxon>Shigella</taxon>
    </lineage>
</organism>
<sequence length="96" mass="11063">MLPVLWLPSARDDLRQIVAYIAKENPAAARRMKIRIETSVLPLTEHPYLYPPSERVLGLREIVTHPNYIILYRVTASSIEVVNIVHSRRQYPGKNS</sequence>
<evidence type="ECO:0000313" key="3">
    <source>
        <dbReference type="EMBL" id="ARS08294.1"/>
    </source>
</evidence>
<dbReference type="InterPro" id="IPR051803">
    <property type="entry name" value="TA_system_RelE-like_toxin"/>
</dbReference>
<gene>
    <name evidence="8" type="primary">relE2</name>
    <name evidence="3" type="ORF">BZ172_25680</name>
    <name evidence="5" type="ORF">ERS008175_03591</name>
    <name evidence="4" type="ORF">ERS428554_04042</name>
    <name evidence="8" type="ORF">SAMEA1569760_03809</name>
    <name evidence="6" type="ORF">SAMEA2054241_03573</name>
    <name evidence="7" type="ORF">SAMEA3356023_04042</name>
    <name evidence="9" type="ORF">SAMEA3710766_03926</name>
</gene>
<protein>
    <submittedName>
        <fullName evidence="3">Plasmid stabilization protein ParE</fullName>
    </submittedName>
    <submittedName>
        <fullName evidence="4 8">Plasmid stabilization-like protein from prophage</fullName>
    </submittedName>
</protein>
<dbReference type="EMBL" id="CXEC01000139">
    <property type="protein sequence ID" value="CSR93506.1"/>
    <property type="molecule type" value="Genomic_DNA"/>
</dbReference>
<dbReference type="NCBIfam" id="TIGR02385">
    <property type="entry name" value="RelE_StbE"/>
    <property type="match status" value="1"/>
</dbReference>
<keyword evidence="2" id="KW-1277">Toxin-antitoxin system</keyword>
<dbReference type="EMBL" id="CP019689">
    <property type="protein sequence ID" value="ARS08294.1"/>
    <property type="molecule type" value="Genomic_DNA"/>
</dbReference>
<evidence type="ECO:0000313" key="15">
    <source>
        <dbReference type="Proteomes" id="UP000194501"/>
    </source>
</evidence>
<dbReference type="Proteomes" id="UP000187717">
    <property type="component" value="Unassembled WGS sequence"/>
</dbReference>
<evidence type="ECO:0000256" key="1">
    <source>
        <dbReference type="ARBA" id="ARBA00006226"/>
    </source>
</evidence>
<evidence type="ECO:0000313" key="14">
    <source>
        <dbReference type="Proteomes" id="UP000188006"/>
    </source>
</evidence>
<evidence type="ECO:0000313" key="7">
    <source>
        <dbReference type="EMBL" id="SJE39771.1"/>
    </source>
</evidence>
<dbReference type="Proteomes" id="UP000045991">
    <property type="component" value="Unassembled WGS sequence"/>
</dbReference>
<dbReference type="GeneID" id="93775719"/>
<dbReference type="Proteomes" id="UP000187708">
    <property type="component" value="Unassembled WGS sequence"/>
</dbReference>
<evidence type="ECO:0000313" key="4">
    <source>
        <dbReference type="EMBL" id="CSL01233.1"/>
    </source>
</evidence>
<dbReference type="InterPro" id="IPR007712">
    <property type="entry name" value="RelE/ParE_toxin"/>
</dbReference>
<evidence type="ECO:0000313" key="5">
    <source>
        <dbReference type="EMBL" id="CSR93506.1"/>
    </source>
</evidence>
<dbReference type="STRING" id="216599.GCA_000283715_01795"/>
<dbReference type="EMBL" id="FTSV01000152">
    <property type="protein sequence ID" value="SIY20747.1"/>
    <property type="molecule type" value="Genomic_DNA"/>
</dbReference>
<dbReference type="InterPro" id="IPR035093">
    <property type="entry name" value="RelE/ParE_toxin_dom_sf"/>
</dbReference>
<dbReference type="AlphaFoldDB" id="A0A0I5UKJ4"/>
<dbReference type="EMBL" id="FUBI01000147">
    <property type="protein sequence ID" value="SJH50954.1"/>
    <property type="molecule type" value="Genomic_DNA"/>
</dbReference>
<evidence type="ECO:0000313" key="11">
    <source>
        <dbReference type="Proteomes" id="UP000045991"/>
    </source>
</evidence>
<evidence type="ECO:0000313" key="10">
    <source>
        <dbReference type="Proteomes" id="UP000040926"/>
    </source>
</evidence>
<dbReference type="Proteomes" id="UP000251393">
    <property type="component" value="Unassembled WGS sequence"/>
</dbReference>
<reference evidence="9 16" key="3">
    <citation type="submission" date="2018-06" db="EMBL/GenBank/DDBJ databases">
        <authorList>
            <consortium name="Pathogen Informatics"/>
            <person name="Doyle S."/>
        </authorList>
    </citation>
    <scope>NUCLEOTIDE SEQUENCE [LARGE SCALE GENOMIC DNA]</scope>
    <source>
        <strain evidence="9 16">4028STDY6275292</strain>
    </source>
</reference>
<reference evidence="3 15" key="2">
    <citation type="submission" date="2017-02" db="EMBL/GenBank/DDBJ databases">
        <authorList>
            <person name="Svab D."/>
            <person name="Balint B."/>
            <person name="Maroti G."/>
            <person name="Vasarhelyi B."/>
            <person name="Horvath B."/>
            <person name="Toth I."/>
        </authorList>
    </citation>
    <scope>NUCLEOTIDE SEQUENCE [LARGE SCALE GENOMIC DNA]</scope>
    <source>
        <strain evidence="3">75/02</strain>
    </source>
</reference>
<reference evidence="12 13" key="1">
    <citation type="submission" date="2017-01" db="EMBL/GenBank/DDBJ databases">
        <authorList>
            <consortium name="Pathogen Informatics"/>
        </authorList>
    </citation>
    <scope>NUCLEOTIDE SEQUENCE [LARGE SCALE GENOMIC DNA]</scope>
    <source>
        <strain evidence="5 10">20003593_1361393</strain>
        <strain evidence="4 11">20352044</strain>
        <strain evidence="6 12">2090STDY5461769</strain>
        <strain evidence="7 13">3626STDY6095480</strain>
        <strain evidence="14">sh1405</strain>
        <strain evidence="8">Sh1405</strain>
    </source>
</reference>
<proteinExistence type="inferred from homology"/>
<dbReference type="EMBL" id="FTXV01000163">
    <property type="protein sequence ID" value="SJE39771.1"/>
    <property type="molecule type" value="Genomic_DNA"/>
</dbReference>
<evidence type="ECO:0000313" key="9">
    <source>
        <dbReference type="EMBL" id="SRR26216.1"/>
    </source>
</evidence>
<dbReference type="PANTHER" id="PTHR33755">
    <property type="entry name" value="TOXIN PARE1-RELATED"/>
    <property type="match status" value="1"/>
</dbReference>
<dbReference type="Proteomes" id="UP000040926">
    <property type="component" value="Unassembled WGS sequence"/>
</dbReference>
<evidence type="ECO:0000256" key="2">
    <source>
        <dbReference type="ARBA" id="ARBA00022649"/>
    </source>
</evidence>
<evidence type="ECO:0000313" key="8">
    <source>
        <dbReference type="EMBL" id="SJH50954.1"/>
    </source>
</evidence>
<dbReference type="EMBL" id="UDYI01000149">
    <property type="protein sequence ID" value="SRR26216.1"/>
    <property type="molecule type" value="Genomic_DNA"/>
</dbReference>
<evidence type="ECO:0000313" key="12">
    <source>
        <dbReference type="Proteomes" id="UP000187708"/>
    </source>
</evidence>